<dbReference type="PROSITE" id="PS00107">
    <property type="entry name" value="PROTEIN_KINASE_ATP"/>
    <property type="match status" value="2"/>
</dbReference>
<keyword evidence="12" id="KW-0418">Kinase</keyword>
<keyword evidence="11 18" id="KW-0547">Nucleotide-binding</keyword>
<dbReference type="SUPFAM" id="SSF56112">
    <property type="entry name" value="Protein kinase-like (PK-like)"/>
    <property type="match status" value="2"/>
</dbReference>
<keyword evidence="14 20" id="KW-1133">Transmembrane helix</keyword>
<dbReference type="GO" id="GO:0030246">
    <property type="term" value="F:carbohydrate binding"/>
    <property type="evidence" value="ECO:0007669"/>
    <property type="project" value="UniProtKB-KW"/>
</dbReference>
<keyword evidence="6" id="KW-0723">Serine/threonine-protein kinase</keyword>
<dbReference type="Gene3D" id="3.30.200.20">
    <property type="entry name" value="Phosphorylase Kinase, domain 1"/>
    <property type="match status" value="2"/>
</dbReference>
<keyword evidence="5" id="KW-1003">Cell membrane</keyword>
<comment type="subcellular location">
    <subcellularLocation>
        <location evidence="1">Cell membrane</location>
        <topology evidence="1">Single-pass type I membrane protein</topology>
    </subcellularLocation>
</comment>
<evidence type="ECO:0000256" key="16">
    <source>
        <dbReference type="ARBA" id="ARBA00023170"/>
    </source>
</evidence>
<dbReference type="InterPro" id="IPR050528">
    <property type="entry name" value="L-type_Lectin-RKs"/>
</dbReference>
<dbReference type="InterPro" id="IPR011009">
    <property type="entry name" value="Kinase-like_dom_sf"/>
</dbReference>
<evidence type="ECO:0000259" key="21">
    <source>
        <dbReference type="PROSITE" id="PS50011"/>
    </source>
</evidence>
<dbReference type="PROSITE" id="PS00307">
    <property type="entry name" value="LECTIN_LEGUME_BETA"/>
    <property type="match status" value="4"/>
</dbReference>
<dbReference type="Pfam" id="PF00069">
    <property type="entry name" value="Pkinase"/>
    <property type="match status" value="2"/>
</dbReference>
<keyword evidence="10" id="KW-0430">Lectin</keyword>
<proteinExistence type="inferred from homology"/>
<reference evidence="22" key="1">
    <citation type="journal article" date="2017" name="Nature">
        <title>The genome of Chenopodium quinoa.</title>
        <authorList>
            <person name="Jarvis D.E."/>
            <person name="Ho Y.S."/>
            <person name="Lightfoot D.J."/>
            <person name="Schmoeckel S.M."/>
            <person name="Li B."/>
            <person name="Borm T.J.A."/>
            <person name="Ohyanagi H."/>
            <person name="Mineta K."/>
            <person name="Michell C.T."/>
            <person name="Saber N."/>
            <person name="Kharbatia N.M."/>
            <person name="Rupper R.R."/>
            <person name="Sharp A.R."/>
            <person name="Dally N."/>
            <person name="Boughton B.A."/>
            <person name="Woo Y.H."/>
            <person name="Gao G."/>
            <person name="Schijlen E.G.W.M."/>
            <person name="Guo X."/>
            <person name="Momin A.A."/>
            <person name="Negrao S."/>
            <person name="Al-Babili S."/>
            <person name="Gehring C."/>
            <person name="Roessner U."/>
            <person name="Jung C."/>
            <person name="Murphy K."/>
            <person name="Arold S.T."/>
            <person name="Gojobori T."/>
            <person name="van der Linden C.G."/>
            <person name="van Loo E.N."/>
            <person name="Jellen E.N."/>
            <person name="Maughan P.J."/>
            <person name="Tester M."/>
        </authorList>
    </citation>
    <scope>NUCLEOTIDE SEQUENCE [LARGE SCALE GENOMIC DNA]</scope>
    <source>
        <strain evidence="22">cv. PI 614886</strain>
    </source>
</reference>
<dbReference type="OMA" id="GHHGMAM"/>
<evidence type="ECO:0000256" key="5">
    <source>
        <dbReference type="ARBA" id="ARBA00022475"/>
    </source>
</evidence>
<dbReference type="Gramene" id="AUR62029358-RA">
    <property type="protein sequence ID" value="AUR62029358-RA:cds"/>
    <property type="gene ID" value="AUR62029358"/>
</dbReference>
<dbReference type="PROSITE" id="PS00108">
    <property type="entry name" value="PROTEIN_KINASE_ST"/>
    <property type="match status" value="2"/>
</dbReference>
<evidence type="ECO:0000256" key="13">
    <source>
        <dbReference type="ARBA" id="ARBA00022840"/>
    </source>
</evidence>
<keyword evidence="15 20" id="KW-0472">Membrane</keyword>
<accession>A0A803MHA6</accession>
<evidence type="ECO:0000256" key="8">
    <source>
        <dbReference type="ARBA" id="ARBA00022692"/>
    </source>
</evidence>
<keyword evidence="7" id="KW-0808">Transferase</keyword>
<feature type="domain" description="Protein kinase" evidence="21">
    <location>
        <begin position="314"/>
        <end position="591"/>
    </location>
</feature>
<feature type="binding site" evidence="18">
    <location>
        <position position="344"/>
    </location>
    <ligand>
        <name>ATP</name>
        <dbReference type="ChEBI" id="CHEBI:30616"/>
    </ligand>
</feature>
<dbReference type="EnsemblPlants" id="AUR62029358-RA">
    <property type="protein sequence ID" value="AUR62029358-RA:cds"/>
    <property type="gene ID" value="AUR62029358"/>
</dbReference>
<feature type="binding site" evidence="18">
    <location>
        <position position="1168"/>
    </location>
    <ligand>
        <name>ATP</name>
        <dbReference type="ChEBI" id="CHEBI:30616"/>
    </ligand>
</feature>
<dbReference type="EC" id="2.7.11.1" evidence="4"/>
<dbReference type="GO" id="GO:0005886">
    <property type="term" value="C:plasma membrane"/>
    <property type="evidence" value="ECO:0007669"/>
    <property type="project" value="UniProtKB-SubCell"/>
</dbReference>
<dbReference type="CDD" id="cd14066">
    <property type="entry name" value="STKc_IRAK"/>
    <property type="match status" value="2"/>
</dbReference>
<dbReference type="CDD" id="cd06899">
    <property type="entry name" value="lectin_legume_LecRK_Arcelin_ConA"/>
    <property type="match status" value="2"/>
</dbReference>
<keyword evidence="17" id="KW-0325">Glycoprotein</keyword>
<evidence type="ECO:0000256" key="18">
    <source>
        <dbReference type="PROSITE-ProRule" id="PRU10141"/>
    </source>
</evidence>
<dbReference type="Gene3D" id="1.10.510.10">
    <property type="entry name" value="Transferase(Phosphotransferase) domain 1"/>
    <property type="match status" value="2"/>
</dbReference>
<comment type="similarity">
    <text evidence="2">In the N-terminal section; belongs to the leguminous lectin family.</text>
</comment>
<dbReference type="InterPro" id="IPR013320">
    <property type="entry name" value="ConA-like_dom_sf"/>
</dbReference>
<sequence length="1501" mass="164998">MTANRIDGSLHGSVGRASYKQAVRLWDKSTNKTTNFTTHFSFNITQADKNPNYYGDGLAFFLAPFYVSADAPEESSGGCLGLIGGASKSCNVTSTYPFVAVEFDSYHNKWDPGFSWDPSNDHVGINVNSVYSKANFTVTDGLKNRSTANAWITYDSSTRNLSVYLSYDANPVFDGESSLSYVIDLRSVLPERVRVGFASATGANYELHNILSWDFNSTLEDIDISVTPPPQNYTSNQASTRPSKKNSKAAVVGGSVAGISVTIIGLGAVAFMWWRRKSGGNNDDINFEMDDDYDQDTGPRRLTYSELIRATNNFPEEGKLGQGGFGGVYRGYLSDLSRDIAVKKISRGSKQGKKEYVSEVKIISRLRHRNLVQLLGWCHELGDLLLVYEYMPNGSLDSHLYGDRREVVLPWTERYRIAHGLASSLLYLHEEWEQCVLHRDIKASNVMLDSNFNAKLGDFGLARLVDHNRGSQTTVLAGTLGYLAPECVMAGKYSKESDVYSFGVVALEIACGRRPVETNEEPSKVNMIEWVWQLYGEVHLLEAADKRLDAKFDSQKMECLMIVGLWCCHPEYTFRPTIRQVINVLNMESSLPNLPMKFPVPFYSSLPTNVEPFYISSSSGFTGSSTAGTTTSSSSHSVVSGTVPLLLENATVVEDPNYYGDGLAFFLAPFDVSADAPGESAGGCLGLIGGTSKSCNVTSTYPFVAVEFDSFHNNWDPGNDTTLTNKAIQLTANRIDGSLHGSVGRASYKQAVRLWDKSTNKTTNFTTHFSFNITQADKNPNYYGDGLAFFLAPFYVSADAPEESSGGCLGLIGGASKSCNVTSTYPFVAVEFDSYHNKWDPDGVIQLTKSTSGSNLQASAGRASYNQPVRLWDKETSKKTDFTTHFSFQINSADSTIYFGDGMTFFIAPFDDSTEYAPENSFGRCLGLVVAVNVTSKYRFVAVEFDTFKNWFDPIGDHLGIDDTSVVSEVNITVDGGLRNRSTANSWITYNSVTKNLSVFLTYDDHPVYNGESSLSHIIDLSSILPETVRVGFTASTGANVELHSILSWDFNSTLEDTYISVPWQNHTTATSSQSNSKAAMIGGIVAGISVLITGLGSVVFMWGRRRSRGKNDNMNFDQDTGPRRFTYNELIRATSNFLEEGKLGQGGFGGVYKGFLFDLSRIIAVKKISKGSKQGEKEYVSEVKVISRLRHKNLVQLLGWCHEKKELLLVYEFMPNGSLDSHIFAGKRTTVLPWADRYKIAYGLASALLYLHEEWEQCVLHRDIKSSNVMLDSNFNAKLGDFGLARLVDHSLGAQTTVLAGTLGYLAPECVMTGKSSRESDVYSFGVVALEIACGRRAIEPEEPTNRSLIEWVWQLYGEGRLLDAADQTLEGAFDIQEMECLMIVGLSCCHPEDTLRPTHSANICRAASSPGLKGSSTAGTTTSSSAHPLVSGATPLMVDYATVWLILVQSKSALKPLKCRKRMRTRLADILGVDLAEALGDGGEDRHGYARSCDLIVKM</sequence>
<dbReference type="GO" id="GO:0004674">
    <property type="term" value="F:protein serine/threonine kinase activity"/>
    <property type="evidence" value="ECO:0007669"/>
    <property type="project" value="UniProtKB-KW"/>
</dbReference>
<dbReference type="InterPro" id="IPR001220">
    <property type="entry name" value="Legume_lectin_dom"/>
</dbReference>
<dbReference type="PROSITE" id="PS50011">
    <property type="entry name" value="PROTEIN_KINASE_DOM"/>
    <property type="match status" value="2"/>
</dbReference>
<feature type="compositionally biased region" description="Polar residues" evidence="19">
    <location>
        <begin position="232"/>
        <end position="241"/>
    </location>
</feature>
<reference evidence="22" key="2">
    <citation type="submission" date="2021-03" db="UniProtKB">
        <authorList>
            <consortium name="EnsemblPlants"/>
        </authorList>
    </citation>
    <scope>IDENTIFICATION</scope>
</reference>
<evidence type="ECO:0000256" key="7">
    <source>
        <dbReference type="ARBA" id="ARBA00022679"/>
    </source>
</evidence>
<dbReference type="SMART" id="SM00220">
    <property type="entry name" value="S_TKc"/>
    <property type="match status" value="2"/>
</dbReference>
<evidence type="ECO:0000256" key="6">
    <source>
        <dbReference type="ARBA" id="ARBA00022527"/>
    </source>
</evidence>
<dbReference type="InterPro" id="IPR000719">
    <property type="entry name" value="Prot_kinase_dom"/>
</dbReference>
<dbReference type="InterPro" id="IPR017441">
    <property type="entry name" value="Protein_kinase_ATP_BS"/>
</dbReference>
<evidence type="ECO:0000313" key="22">
    <source>
        <dbReference type="EnsemblPlants" id="AUR62029358-RA:cds"/>
    </source>
</evidence>
<evidence type="ECO:0000256" key="11">
    <source>
        <dbReference type="ARBA" id="ARBA00022741"/>
    </source>
</evidence>
<evidence type="ECO:0000256" key="2">
    <source>
        <dbReference type="ARBA" id="ARBA00008536"/>
    </source>
</evidence>
<feature type="domain" description="Protein kinase" evidence="21">
    <location>
        <begin position="1138"/>
        <end position="1395"/>
    </location>
</feature>
<keyword evidence="9" id="KW-0732">Signal</keyword>
<dbReference type="PANTHER" id="PTHR27007">
    <property type="match status" value="1"/>
</dbReference>
<evidence type="ECO:0000313" key="23">
    <source>
        <dbReference type="Proteomes" id="UP000596660"/>
    </source>
</evidence>
<dbReference type="InterPro" id="IPR019825">
    <property type="entry name" value="Lectin_legB_Mn/Ca_BS"/>
</dbReference>
<feature type="region of interest" description="Disordered" evidence="19">
    <location>
        <begin position="226"/>
        <end position="246"/>
    </location>
</feature>
<evidence type="ECO:0000256" key="3">
    <source>
        <dbReference type="ARBA" id="ARBA00010217"/>
    </source>
</evidence>
<evidence type="ECO:0000256" key="9">
    <source>
        <dbReference type="ARBA" id="ARBA00022729"/>
    </source>
</evidence>
<dbReference type="Pfam" id="PF00139">
    <property type="entry name" value="Lectin_legB"/>
    <property type="match status" value="3"/>
</dbReference>
<organism evidence="22 23">
    <name type="scientific">Chenopodium quinoa</name>
    <name type="common">Quinoa</name>
    <dbReference type="NCBI Taxonomy" id="63459"/>
    <lineage>
        <taxon>Eukaryota</taxon>
        <taxon>Viridiplantae</taxon>
        <taxon>Streptophyta</taxon>
        <taxon>Embryophyta</taxon>
        <taxon>Tracheophyta</taxon>
        <taxon>Spermatophyta</taxon>
        <taxon>Magnoliopsida</taxon>
        <taxon>eudicotyledons</taxon>
        <taxon>Gunneridae</taxon>
        <taxon>Pentapetalae</taxon>
        <taxon>Caryophyllales</taxon>
        <taxon>Chenopodiaceae</taxon>
        <taxon>Chenopodioideae</taxon>
        <taxon>Atripliceae</taxon>
        <taxon>Chenopodium</taxon>
    </lineage>
</organism>
<evidence type="ECO:0000256" key="4">
    <source>
        <dbReference type="ARBA" id="ARBA00012513"/>
    </source>
</evidence>
<dbReference type="Proteomes" id="UP000596660">
    <property type="component" value="Unplaced"/>
</dbReference>
<evidence type="ECO:0000256" key="14">
    <source>
        <dbReference type="ARBA" id="ARBA00022989"/>
    </source>
</evidence>
<evidence type="ECO:0000256" key="17">
    <source>
        <dbReference type="ARBA" id="ARBA00023180"/>
    </source>
</evidence>
<evidence type="ECO:0000256" key="10">
    <source>
        <dbReference type="ARBA" id="ARBA00022734"/>
    </source>
</evidence>
<keyword evidence="23" id="KW-1185">Reference proteome</keyword>
<dbReference type="GO" id="GO:0002229">
    <property type="term" value="P:defense response to oomycetes"/>
    <property type="evidence" value="ECO:0007669"/>
    <property type="project" value="UniProtKB-ARBA"/>
</dbReference>
<evidence type="ECO:0000256" key="12">
    <source>
        <dbReference type="ARBA" id="ARBA00022777"/>
    </source>
</evidence>
<evidence type="ECO:0000256" key="20">
    <source>
        <dbReference type="SAM" id="Phobius"/>
    </source>
</evidence>
<evidence type="ECO:0000256" key="19">
    <source>
        <dbReference type="SAM" id="MobiDB-lite"/>
    </source>
</evidence>
<name>A0A803MHA6_CHEQI</name>
<feature type="transmembrane region" description="Helical" evidence="20">
    <location>
        <begin position="1079"/>
        <end position="1103"/>
    </location>
</feature>
<evidence type="ECO:0000256" key="1">
    <source>
        <dbReference type="ARBA" id="ARBA00004251"/>
    </source>
</evidence>
<comment type="similarity">
    <text evidence="3">In the C-terminal section; belongs to the protein kinase superfamily. Ser/Thr protein kinase family.</text>
</comment>
<dbReference type="InterPro" id="IPR008271">
    <property type="entry name" value="Ser/Thr_kinase_AS"/>
</dbReference>
<protein>
    <recommendedName>
        <fullName evidence="4">non-specific serine/threonine protein kinase</fullName>
        <ecNumber evidence="4">2.7.11.1</ecNumber>
    </recommendedName>
</protein>
<keyword evidence="16" id="KW-0675">Receptor</keyword>
<keyword evidence="13 18" id="KW-0067">ATP-binding</keyword>
<keyword evidence="8 20" id="KW-0812">Transmembrane</keyword>
<dbReference type="SUPFAM" id="SSF49899">
    <property type="entry name" value="Concanavalin A-like lectins/glucanases"/>
    <property type="match status" value="4"/>
</dbReference>
<dbReference type="Gene3D" id="2.60.120.200">
    <property type="match status" value="4"/>
</dbReference>
<evidence type="ECO:0000256" key="15">
    <source>
        <dbReference type="ARBA" id="ARBA00023136"/>
    </source>
</evidence>
<feature type="transmembrane region" description="Helical" evidence="20">
    <location>
        <begin position="249"/>
        <end position="274"/>
    </location>
</feature>
<dbReference type="GO" id="GO:0005524">
    <property type="term" value="F:ATP binding"/>
    <property type="evidence" value="ECO:0007669"/>
    <property type="project" value="UniProtKB-UniRule"/>
</dbReference>